<keyword evidence="8 9" id="KW-0472">Membrane</keyword>
<evidence type="ECO:0000256" key="3">
    <source>
        <dbReference type="ARBA" id="ARBA00022449"/>
    </source>
</evidence>
<comment type="subcellular location">
    <subcellularLocation>
        <location evidence="1">Cell membrane</location>
        <topology evidence="1">Multi-pass membrane protein</topology>
    </subcellularLocation>
</comment>
<evidence type="ECO:0000256" key="4">
    <source>
        <dbReference type="ARBA" id="ARBA00022475"/>
    </source>
</evidence>
<dbReference type="NCBIfam" id="NF006517">
    <property type="entry name" value="PRK08965.1-1"/>
    <property type="match status" value="1"/>
</dbReference>
<evidence type="ECO:0000256" key="7">
    <source>
        <dbReference type="ARBA" id="ARBA00023065"/>
    </source>
</evidence>
<evidence type="ECO:0000313" key="11">
    <source>
        <dbReference type="Proteomes" id="UP000255277"/>
    </source>
</evidence>
<dbReference type="InterPro" id="IPR002758">
    <property type="entry name" value="Cation_antiport_E"/>
</dbReference>
<dbReference type="InterPro" id="IPR007208">
    <property type="entry name" value="MrpF/PhaF-like"/>
</dbReference>
<keyword evidence="7" id="KW-0406">Ion transport</keyword>
<dbReference type="NCBIfam" id="NF009300">
    <property type="entry name" value="PRK12657.1"/>
    <property type="match status" value="1"/>
</dbReference>
<evidence type="ECO:0000256" key="9">
    <source>
        <dbReference type="SAM" id="Phobius"/>
    </source>
</evidence>
<evidence type="ECO:0000256" key="5">
    <source>
        <dbReference type="ARBA" id="ARBA00022692"/>
    </source>
</evidence>
<dbReference type="PANTHER" id="PTHR34584">
    <property type="entry name" value="NA(+)/H(+) ANTIPORTER SUBUNIT E1"/>
    <property type="match status" value="1"/>
</dbReference>
<keyword evidence="3" id="KW-0813">Transport</keyword>
<feature type="transmembrane region" description="Helical" evidence="9">
    <location>
        <begin position="102"/>
        <end position="122"/>
    </location>
</feature>
<evidence type="ECO:0000313" key="10">
    <source>
        <dbReference type="EMBL" id="SUM31805.1"/>
    </source>
</evidence>
<accession>A0A380FD15</accession>
<feature type="transmembrane region" description="Helical" evidence="9">
    <location>
        <begin position="206"/>
        <end position="237"/>
    </location>
</feature>
<dbReference type="AlphaFoldDB" id="A0A380FD15"/>
<organism evidence="10 11">
    <name type="scientific">Staphylococcus gallinarum</name>
    <dbReference type="NCBI Taxonomy" id="1293"/>
    <lineage>
        <taxon>Bacteria</taxon>
        <taxon>Bacillati</taxon>
        <taxon>Bacillota</taxon>
        <taxon>Bacilli</taxon>
        <taxon>Bacillales</taxon>
        <taxon>Staphylococcaceae</taxon>
        <taxon>Staphylococcus</taxon>
    </lineage>
</organism>
<evidence type="ECO:0000256" key="8">
    <source>
        <dbReference type="ARBA" id="ARBA00023136"/>
    </source>
</evidence>
<dbReference type="GO" id="GO:0005886">
    <property type="term" value="C:plasma membrane"/>
    <property type="evidence" value="ECO:0007669"/>
    <property type="project" value="UniProtKB-SubCell"/>
</dbReference>
<proteinExistence type="inferred from homology"/>
<dbReference type="Proteomes" id="UP000255277">
    <property type="component" value="Unassembled WGS sequence"/>
</dbReference>
<dbReference type="GO" id="GO:0008324">
    <property type="term" value="F:monoatomic cation transmembrane transporter activity"/>
    <property type="evidence" value="ECO:0007669"/>
    <property type="project" value="InterPro"/>
</dbReference>
<dbReference type="PANTHER" id="PTHR34584:SF1">
    <property type="entry name" value="NA(+)_H(+) ANTIPORTER SUBUNIT E1"/>
    <property type="match status" value="1"/>
</dbReference>
<evidence type="ECO:0000256" key="1">
    <source>
        <dbReference type="ARBA" id="ARBA00004651"/>
    </source>
</evidence>
<feature type="transmembrane region" description="Helical" evidence="9">
    <location>
        <begin position="165"/>
        <end position="186"/>
    </location>
</feature>
<dbReference type="GO" id="GO:0015297">
    <property type="term" value="F:antiporter activity"/>
    <property type="evidence" value="ECO:0007669"/>
    <property type="project" value="UniProtKB-KW"/>
</dbReference>
<reference evidence="10 11" key="1">
    <citation type="submission" date="2018-06" db="EMBL/GenBank/DDBJ databases">
        <authorList>
            <consortium name="Pathogen Informatics"/>
            <person name="Doyle S."/>
        </authorList>
    </citation>
    <scope>NUCLEOTIDE SEQUENCE [LARGE SCALE GENOMIC DNA]</scope>
    <source>
        <strain evidence="10 11">NCTC12195</strain>
    </source>
</reference>
<evidence type="ECO:0000256" key="2">
    <source>
        <dbReference type="ARBA" id="ARBA00006228"/>
    </source>
</evidence>
<dbReference type="STRING" id="1293.SH09_02830"/>
<comment type="similarity">
    <text evidence="2">Belongs to the CPA3 antiporters (TC 2.A.63) subunit E family.</text>
</comment>
<feature type="transmembrane region" description="Helical" evidence="9">
    <location>
        <begin position="28"/>
        <end position="46"/>
    </location>
</feature>
<keyword evidence="6 9" id="KW-1133">Transmembrane helix</keyword>
<keyword evidence="5 9" id="KW-0812">Transmembrane</keyword>
<dbReference type="EMBL" id="UHDK01000001">
    <property type="protein sequence ID" value="SUM31805.1"/>
    <property type="molecule type" value="Genomic_DNA"/>
</dbReference>
<dbReference type="Pfam" id="PF04066">
    <property type="entry name" value="MrpF_PhaF"/>
    <property type="match status" value="1"/>
</dbReference>
<gene>
    <name evidence="10" type="primary">mrpE</name>
    <name evidence="10" type="ORF">NCTC12195_01241</name>
</gene>
<evidence type="ECO:0000256" key="6">
    <source>
        <dbReference type="ARBA" id="ARBA00022989"/>
    </source>
</evidence>
<keyword evidence="4" id="KW-1003">Cell membrane</keyword>
<dbReference type="Pfam" id="PF01899">
    <property type="entry name" value="MNHE"/>
    <property type="match status" value="1"/>
</dbReference>
<sequence>MRQVVLNIVIAFLWVLFQDEESFKISTFFAGYLIGLIVIYILHRFFGQQFYLRKVWVAIKFLAVYLYQLITSSMTTINYILFKTKEMNPGLVTYETKLASDWEVSFLTILIIITPGSTVIRISKKKQKFFIHAIDVSEKEKKKLLKSIQQYEGAYLGGDRMINTLINFFITSSLIIFGIALLLTLFRIIKGPTTADRVVAFDTASAILMSVVGVLSIIFGTFSFLDSILLIAIISFVSSVSISRFIEGGHVFNANNKRNY</sequence>
<feature type="transmembrane region" description="Helical" evidence="9">
    <location>
        <begin position="58"/>
        <end position="82"/>
    </location>
</feature>
<protein>
    <submittedName>
        <fullName evidence="10">Monovalent cation/H+ antiporter subunit E</fullName>
    </submittedName>
</protein>
<keyword evidence="3" id="KW-0050">Antiport</keyword>
<name>A0A380FD15_STAGA</name>